<feature type="compositionally biased region" description="Low complexity" evidence="11">
    <location>
        <begin position="168"/>
        <end position="188"/>
    </location>
</feature>
<feature type="compositionally biased region" description="Low complexity" evidence="11">
    <location>
        <begin position="1"/>
        <end position="21"/>
    </location>
</feature>
<organism evidence="12 13">
    <name type="scientific">Linum trigynum</name>
    <dbReference type="NCBI Taxonomy" id="586398"/>
    <lineage>
        <taxon>Eukaryota</taxon>
        <taxon>Viridiplantae</taxon>
        <taxon>Streptophyta</taxon>
        <taxon>Embryophyta</taxon>
        <taxon>Tracheophyta</taxon>
        <taxon>Spermatophyta</taxon>
        <taxon>Magnoliopsida</taxon>
        <taxon>eudicotyledons</taxon>
        <taxon>Gunneridae</taxon>
        <taxon>Pentapetalae</taxon>
        <taxon>rosids</taxon>
        <taxon>fabids</taxon>
        <taxon>Malpighiales</taxon>
        <taxon>Linaceae</taxon>
        <taxon>Linum</taxon>
    </lineage>
</organism>
<keyword evidence="13" id="KW-1185">Reference proteome</keyword>
<dbReference type="AlphaFoldDB" id="A0AAV2F9L7"/>
<feature type="compositionally biased region" description="Basic and acidic residues" evidence="11">
    <location>
        <begin position="148"/>
        <end position="167"/>
    </location>
</feature>
<feature type="compositionally biased region" description="Low complexity" evidence="11">
    <location>
        <begin position="222"/>
        <end position="234"/>
    </location>
</feature>
<evidence type="ECO:0000256" key="11">
    <source>
        <dbReference type="SAM" id="MobiDB-lite"/>
    </source>
</evidence>
<gene>
    <name evidence="12" type="ORF">LTRI10_LOCUS35154</name>
</gene>
<dbReference type="Pfam" id="PF03141">
    <property type="entry name" value="Methyltransf_29"/>
    <property type="match status" value="1"/>
</dbReference>
<dbReference type="PANTHER" id="PTHR10108">
    <property type="entry name" value="SAM-DEPENDENT METHYLTRANSFERASE"/>
    <property type="match status" value="1"/>
</dbReference>
<dbReference type="Gene3D" id="3.40.50.150">
    <property type="entry name" value="Vaccinia Virus protein VP39"/>
    <property type="match status" value="1"/>
</dbReference>
<evidence type="ECO:0000256" key="8">
    <source>
        <dbReference type="ARBA" id="ARBA00023180"/>
    </source>
</evidence>
<keyword evidence="6 10" id="KW-1133">Transmembrane helix</keyword>
<dbReference type="InterPro" id="IPR004159">
    <property type="entry name" value="Put_SAM_MeTrfase"/>
</dbReference>
<feature type="compositionally biased region" description="Basic and acidic residues" evidence="11">
    <location>
        <begin position="285"/>
        <end position="298"/>
    </location>
</feature>
<feature type="compositionally biased region" description="Basic and acidic residues" evidence="11">
    <location>
        <begin position="98"/>
        <end position="118"/>
    </location>
</feature>
<evidence type="ECO:0000256" key="7">
    <source>
        <dbReference type="ARBA" id="ARBA00023136"/>
    </source>
</evidence>
<evidence type="ECO:0000256" key="2">
    <source>
        <dbReference type="ARBA" id="ARBA00022603"/>
    </source>
</evidence>
<proteinExistence type="inferred from homology"/>
<dbReference type="FunFam" id="3.40.50.150:FF:000084">
    <property type="entry name" value="probable methyltransferase PMT23"/>
    <property type="match status" value="1"/>
</dbReference>
<feature type="compositionally biased region" description="Basic and acidic residues" evidence="11">
    <location>
        <begin position="205"/>
        <end position="221"/>
    </location>
</feature>
<protein>
    <recommendedName>
        <fullName evidence="10">Methyltransferase</fullName>
        <ecNumber evidence="10">2.1.1.-</ecNumber>
    </recommendedName>
</protein>
<dbReference type="InterPro" id="IPR029063">
    <property type="entry name" value="SAM-dependent_MTases_sf"/>
</dbReference>
<dbReference type="Proteomes" id="UP001497516">
    <property type="component" value="Chromosome 6"/>
</dbReference>
<keyword evidence="8 10" id="KW-0325">Glycoprotein</keyword>
<comment type="subcellular location">
    <subcellularLocation>
        <location evidence="9">Endomembrane system</location>
        <topology evidence="9">Single-pass type II membrane protein</topology>
    </subcellularLocation>
    <subcellularLocation>
        <location evidence="10">Membrane</location>
        <topology evidence="10">Single-pass type II membrane protein</topology>
    </subcellularLocation>
</comment>
<evidence type="ECO:0000256" key="5">
    <source>
        <dbReference type="ARBA" id="ARBA00022968"/>
    </source>
</evidence>
<dbReference type="PANTHER" id="PTHR10108:SF1077">
    <property type="entry name" value="METHYLTRANSFERASE PMT27-RELATED"/>
    <property type="match status" value="1"/>
</dbReference>
<evidence type="ECO:0000256" key="4">
    <source>
        <dbReference type="ARBA" id="ARBA00022692"/>
    </source>
</evidence>
<keyword evidence="5 10" id="KW-0735">Signal-anchor</keyword>
<dbReference type="EMBL" id="OZ034819">
    <property type="protein sequence ID" value="CAL1394667.1"/>
    <property type="molecule type" value="Genomic_DNA"/>
</dbReference>
<evidence type="ECO:0000313" key="12">
    <source>
        <dbReference type="EMBL" id="CAL1394667.1"/>
    </source>
</evidence>
<feature type="region of interest" description="Disordered" evidence="11">
    <location>
        <begin position="285"/>
        <end position="338"/>
    </location>
</feature>
<comment type="similarity">
    <text evidence="1 10">Belongs to the methyltransferase superfamily.</text>
</comment>
<keyword evidence="7 10" id="KW-0472">Membrane</keyword>
<dbReference type="GO" id="GO:0005802">
    <property type="term" value="C:trans-Golgi network"/>
    <property type="evidence" value="ECO:0007669"/>
    <property type="project" value="TreeGrafter"/>
</dbReference>
<feature type="region of interest" description="Disordered" evidence="11">
    <location>
        <begin position="1"/>
        <end position="22"/>
    </location>
</feature>
<keyword evidence="3 10" id="KW-0808">Transferase</keyword>
<accession>A0AAV2F9L7</accession>
<keyword evidence="4 10" id="KW-0812">Transmembrane</keyword>
<dbReference type="GO" id="GO:0032259">
    <property type="term" value="P:methylation"/>
    <property type="evidence" value="ECO:0007669"/>
    <property type="project" value="UniProtKB-KW"/>
</dbReference>
<dbReference type="EC" id="2.1.1.-" evidence="10"/>
<evidence type="ECO:0000256" key="3">
    <source>
        <dbReference type="ARBA" id="ARBA00022679"/>
    </source>
</evidence>
<dbReference type="SUPFAM" id="SSF53335">
    <property type="entry name" value="S-adenosyl-L-methionine-dependent methyltransferases"/>
    <property type="match status" value="1"/>
</dbReference>
<evidence type="ECO:0000256" key="6">
    <source>
        <dbReference type="ARBA" id="ARBA00022989"/>
    </source>
</evidence>
<reference evidence="12 13" key="1">
    <citation type="submission" date="2024-04" db="EMBL/GenBank/DDBJ databases">
        <authorList>
            <person name="Fracassetti M."/>
        </authorList>
    </citation>
    <scope>NUCLEOTIDE SEQUENCE [LARGE SCALE GENOMIC DNA]</scope>
</reference>
<dbReference type="GO" id="GO:0005768">
    <property type="term" value="C:endosome"/>
    <property type="evidence" value="ECO:0007669"/>
    <property type="project" value="TreeGrafter"/>
</dbReference>
<evidence type="ECO:0000313" key="13">
    <source>
        <dbReference type="Proteomes" id="UP001497516"/>
    </source>
</evidence>
<feature type="region of interest" description="Disordered" evidence="11">
    <location>
        <begin position="69"/>
        <end position="254"/>
    </location>
</feature>
<feature type="transmembrane region" description="Helical" evidence="10">
    <location>
        <begin position="21"/>
        <end position="42"/>
    </location>
</feature>
<evidence type="ECO:0000256" key="9">
    <source>
        <dbReference type="ARBA" id="ARBA00060399"/>
    </source>
</evidence>
<feature type="compositionally biased region" description="Polar residues" evidence="11">
    <location>
        <begin position="119"/>
        <end position="145"/>
    </location>
</feature>
<name>A0AAV2F9L7_9ROSI</name>
<dbReference type="GO" id="GO:0008168">
    <property type="term" value="F:methyltransferase activity"/>
    <property type="evidence" value="ECO:0007669"/>
    <property type="project" value="UniProtKB-UniRule"/>
</dbReference>
<evidence type="ECO:0000256" key="10">
    <source>
        <dbReference type="RuleBase" id="RU366043"/>
    </source>
</evidence>
<evidence type="ECO:0000256" key="1">
    <source>
        <dbReference type="ARBA" id="ARBA00008361"/>
    </source>
</evidence>
<sequence>MGIGGRSSRPPGKRSSSSPSSYTSTVTTIAFIALCVLGAWMLTSTSVGPPQTTNLLASKGATVVVESDTTVADQQPQNGKKQSSVFEDNPGDLPADAIKNDESGKGSSSEERDKHTQISEESTMTTAQTVNQQLISQETTQNNNNKEAAVEAHMAEEKAVEAEKVANSEEPQTIIASAEEAVTAAAAVIPDHKNQGSAQGNPAAEEAKVLEENKVTEEDQAQRMQQQQQQMQDAQKVETTPHHHQQQQQEEEVGNKPPEMIAAMHNEVQLQEVSNNNNKVLEVEKNKVEVENRQKSKEVSSGIPKESKESWSTQASESENQKERRKTATIGSSRHCPKEPPTCLVPLPDGYNKPIPWPTSRDKIWYHNVPHTKLAQVKGHQNWVKVTGEFLTFPGGGTQFIHGALHYIDFLQRAVPKIGWGKRTRVILDVGCGVASFGGYIFERDVLTMSFAPKDEHEAQVQFALERGIPAISAVMGSKRLPFPSAVFDLIHCARCRVPWHNEGGLLLLELNRLLRPGGYFVWSATPVYQKLKEDVEIWQAMSALTVSMCWDLVTIKRDKLNKIRAAIYRKPTTNDCYDQRKNNVPPMCPNDDDPNAAWSVPLQACMHRVPSEPSIRGTRWPDDWPHRLQKPPYWLNSSQMGIYGKPAPQDFTADYQHWKTVVTVSYMKGLGINWDGVRNVMDMRAVYGG</sequence>
<feature type="compositionally biased region" description="Polar residues" evidence="11">
    <location>
        <begin position="69"/>
        <end position="86"/>
    </location>
</feature>
<keyword evidence="2 10" id="KW-0489">Methyltransferase</keyword>
<dbReference type="GO" id="GO:0016020">
    <property type="term" value="C:membrane"/>
    <property type="evidence" value="ECO:0007669"/>
    <property type="project" value="UniProtKB-SubCell"/>
</dbReference>